<accession>A0A9E6UPE3</accession>
<keyword evidence="2" id="KW-0732">Signal</keyword>
<evidence type="ECO:0000313" key="3">
    <source>
        <dbReference type="EMBL" id="QZO01324.1"/>
    </source>
</evidence>
<feature type="chain" id="PRO_5039075000" description="DUF4148 domain-containing protein" evidence="2">
    <location>
        <begin position="21"/>
        <end position="76"/>
    </location>
</feature>
<evidence type="ECO:0008006" key="5">
    <source>
        <dbReference type="Google" id="ProtNLM"/>
    </source>
</evidence>
<dbReference type="KEGG" id="cmet:K6K41_07495"/>
<dbReference type="Proteomes" id="UP000825701">
    <property type="component" value="Chromosome"/>
</dbReference>
<proteinExistence type="predicted"/>
<dbReference type="EMBL" id="CP081869">
    <property type="protein sequence ID" value="QZO01324.1"/>
    <property type="molecule type" value="Genomic_DNA"/>
</dbReference>
<dbReference type="AlphaFoldDB" id="A0A9E6UPE3"/>
<name>A0A9E6UPE3_9HYPH</name>
<keyword evidence="4" id="KW-1185">Reference proteome</keyword>
<evidence type="ECO:0000313" key="4">
    <source>
        <dbReference type="Proteomes" id="UP000825701"/>
    </source>
</evidence>
<gene>
    <name evidence="3" type="ORF">K6K41_07495</name>
</gene>
<sequence length="76" mass="7853">MKSVITAIGALSLAVSAAHADPVPPTSPAQDHHASAAQTYTVAATAHRVRQDKFEPNDWATNRGAGTSRSNDANDG</sequence>
<feature type="compositionally biased region" description="Polar residues" evidence="1">
    <location>
        <begin position="64"/>
        <end position="76"/>
    </location>
</feature>
<feature type="region of interest" description="Disordered" evidence="1">
    <location>
        <begin position="18"/>
        <end position="76"/>
    </location>
</feature>
<protein>
    <recommendedName>
        <fullName evidence="5">DUF4148 domain-containing protein</fullName>
    </recommendedName>
</protein>
<evidence type="ECO:0000256" key="1">
    <source>
        <dbReference type="SAM" id="MobiDB-lite"/>
    </source>
</evidence>
<evidence type="ECO:0000256" key="2">
    <source>
        <dbReference type="SAM" id="SignalP"/>
    </source>
</evidence>
<feature type="signal peptide" evidence="2">
    <location>
        <begin position="1"/>
        <end position="20"/>
    </location>
</feature>
<reference evidence="3" key="1">
    <citation type="submission" date="2021-08" db="EMBL/GenBank/DDBJ databases">
        <authorList>
            <person name="Zhang H."/>
            <person name="Xu M."/>
            <person name="Yu Z."/>
            <person name="Yang L."/>
            <person name="Cai Y."/>
        </authorList>
    </citation>
    <scope>NUCLEOTIDE SEQUENCE</scope>
    <source>
        <strain evidence="3">CHL1</strain>
    </source>
</reference>
<organism evidence="3 4">
    <name type="scientific">Chenggangzhangella methanolivorans</name>
    <dbReference type="NCBI Taxonomy" id="1437009"/>
    <lineage>
        <taxon>Bacteria</taxon>
        <taxon>Pseudomonadati</taxon>
        <taxon>Pseudomonadota</taxon>
        <taxon>Alphaproteobacteria</taxon>
        <taxon>Hyphomicrobiales</taxon>
        <taxon>Methylopilaceae</taxon>
        <taxon>Chenggangzhangella</taxon>
    </lineage>
</organism>
<dbReference type="RefSeq" id="WP_261404586.1">
    <property type="nucleotide sequence ID" value="NZ_CP081869.1"/>
</dbReference>